<evidence type="ECO:0000256" key="7">
    <source>
        <dbReference type="ARBA" id="ARBA00023014"/>
    </source>
</evidence>
<protein>
    <recommendedName>
        <fullName evidence="8">Ribosomal protein uS12 methylthiotransferase RimO</fullName>
        <shortName evidence="8">uS12 MTTase</shortName>
        <shortName evidence="8">uS12 methylthiotransferase</shortName>
        <ecNumber evidence="8">2.8.4.4</ecNumber>
    </recommendedName>
    <alternativeName>
        <fullName evidence="8">Ribosomal protein uS12 (aspartate-C(3))-methylthiotransferase</fullName>
    </alternativeName>
    <alternativeName>
        <fullName evidence="8">Ribosome maturation factor RimO</fullName>
    </alternativeName>
</protein>
<sequence length="442" mass="50708">MISVGLVTLGCPKNQVDSEIMLGLLDQAKFNIVDNLEEADVVIVNTCGFIESAKQESIDTILELSQLKDSGRLKYLVVTGCLAQRYYDELKKEIPEIDTILGTGNFDRIVEVIEEGLKGQDLGGIIRPKFEYRKDLPRIITTPGYTAYVKIAEGCNNRCSYCIIPTLRGPLKSRSIEDILEEVKELVSRGVKEIILVAQDTTVYGIERYGQPMLAALLRKLVEIDGIHWIRIMYSYPDYLTDEVIEIIAQEEKICKYLDLPIQHASDRILKLMNRPTRQKEVEALIKKIRERIPDVVLRTSLIVGFPGETEEDFQQLVDFVRRIRFDRLGVFTYSREENTPADRMKGHLPEEIKKERWNKIMAIQREIALEKNEVMIDKEVEVLVEEVYSEEEGIVIGRTQWDAPEIDNLVYVYNCHAQVGDFIMAKIVDALEYDLVGEEIK</sequence>
<proteinExistence type="inferred from homology"/>
<evidence type="ECO:0000256" key="3">
    <source>
        <dbReference type="ARBA" id="ARBA00022679"/>
    </source>
</evidence>
<dbReference type="RefSeq" id="WP_127015882.1">
    <property type="nucleotide sequence ID" value="NZ_CP016379.1"/>
</dbReference>
<dbReference type="SFLD" id="SFLDS00029">
    <property type="entry name" value="Radical_SAM"/>
    <property type="match status" value="1"/>
</dbReference>
<dbReference type="SFLD" id="SFLDG01082">
    <property type="entry name" value="B12-binding_domain_containing"/>
    <property type="match status" value="1"/>
</dbReference>
<keyword evidence="5 8" id="KW-0479">Metal-binding</keyword>
<dbReference type="CDD" id="cd01335">
    <property type="entry name" value="Radical_SAM"/>
    <property type="match status" value="1"/>
</dbReference>
<feature type="binding site" evidence="8">
    <location>
        <position position="81"/>
    </location>
    <ligand>
        <name>[4Fe-4S] cluster</name>
        <dbReference type="ChEBI" id="CHEBI:49883"/>
        <label>1</label>
    </ligand>
</feature>
<keyword evidence="13" id="KW-1185">Reference proteome</keyword>
<dbReference type="PANTHER" id="PTHR43837:SF1">
    <property type="entry name" value="RIBOSOMAL PROTEIN US12 METHYLTHIOTRANSFERASE RIMO"/>
    <property type="match status" value="1"/>
</dbReference>
<comment type="catalytic activity">
    <reaction evidence="8">
        <text>L-aspartate(89)-[ribosomal protein uS12]-hydrogen + (sulfur carrier)-SH + AH2 + 2 S-adenosyl-L-methionine = 3-methylsulfanyl-L-aspartate(89)-[ribosomal protein uS12]-hydrogen + (sulfur carrier)-H + 5'-deoxyadenosine + L-methionine + A + S-adenosyl-L-homocysteine + 2 H(+)</text>
        <dbReference type="Rhea" id="RHEA:37087"/>
        <dbReference type="Rhea" id="RHEA-COMP:10460"/>
        <dbReference type="Rhea" id="RHEA-COMP:10461"/>
        <dbReference type="Rhea" id="RHEA-COMP:14737"/>
        <dbReference type="Rhea" id="RHEA-COMP:14739"/>
        <dbReference type="ChEBI" id="CHEBI:13193"/>
        <dbReference type="ChEBI" id="CHEBI:15378"/>
        <dbReference type="ChEBI" id="CHEBI:17319"/>
        <dbReference type="ChEBI" id="CHEBI:17499"/>
        <dbReference type="ChEBI" id="CHEBI:29917"/>
        <dbReference type="ChEBI" id="CHEBI:29961"/>
        <dbReference type="ChEBI" id="CHEBI:57844"/>
        <dbReference type="ChEBI" id="CHEBI:57856"/>
        <dbReference type="ChEBI" id="CHEBI:59789"/>
        <dbReference type="ChEBI" id="CHEBI:64428"/>
        <dbReference type="ChEBI" id="CHEBI:73599"/>
        <dbReference type="EC" id="2.8.4.4"/>
    </reaction>
</comment>
<comment type="cofactor">
    <cofactor evidence="8">
        <name>[4Fe-4S] cluster</name>
        <dbReference type="ChEBI" id="CHEBI:49883"/>
    </cofactor>
    <text evidence="8">Binds 2 [4Fe-4S] clusters. One cluster is coordinated with 3 cysteines and an exchangeable S-adenosyl-L-methionine.</text>
</comment>
<dbReference type="AlphaFoldDB" id="A0A3S9SW89"/>
<dbReference type="NCBIfam" id="TIGR01125">
    <property type="entry name" value="30S ribosomal protein S12 methylthiotransferase RimO"/>
    <property type="match status" value="1"/>
</dbReference>
<dbReference type="Pfam" id="PF00919">
    <property type="entry name" value="UPF0004"/>
    <property type="match status" value="1"/>
</dbReference>
<dbReference type="SFLD" id="SFLDG01061">
    <property type="entry name" value="methylthiotransferase"/>
    <property type="match status" value="1"/>
</dbReference>
<dbReference type="PROSITE" id="PS50926">
    <property type="entry name" value="TRAM"/>
    <property type="match status" value="1"/>
</dbReference>
<dbReference type="GO" id="GO:0035599">
    <property type="term" value="F:aspartic acid methylthiotransferase activity"/>
    <property type="evidence" value="ECO:0007669"/>
    <property type="project" value="TreeGrafter"/>
</dbReference>
<feature type="domain" description="MTTase N-terminal" evidence="10">
    <location>
        <begin position="2"/>
        <end position="118"/>
    </location>
</feature>
<dbReference type="InterPro" id="IPR005839">
    <property type="entry name" value="Methylthiotransferase"/>
</dbReference>
<dbReference type="HAMAP" id="MF_01865">
    <property type="entry name" value="MTTase_RimO"/>
    <property type="match status" value="1"/>
</dbReference>
<dbReference type="GO" id="GO:0103039">
    <property type="term" value="F:protein methylthiotransferase activity"/>
    <property type="evidence" value="ECO:0007669"/>
    <property type="project" value="UniProtKB-EC"/>
</dbReference>
<dbReference type="SMART" id="SM00729">
    <property type="entry name" value="Elp3"/>
    <property type="match status" value="1"/>
</dbReference>
<dbReference type="SFLD" id="SFLDF00274">
    <property type="entry name" value="ribosomal_protein_S12_methylth"/>
    <property type="match status" value="1"/>
</dbReference>
<keyword evidence="1 8" id="KW-0004">4Fe-4S</keyword>
<dbReference type="PROSITE" id="PS51449">
    <property type="entry name" value="MTTASE_N"/>
    <property type="match status" value="1"/>
</dbReference>
<keyword evidence="6 8" id="KW-0408">Iron</keyword>
<dbReference type="GO" id="GO:0005829">
    <property type="term" value="C:cytosol"/>
    <property type="evidence" value="ECO:0007669"/>
    <property type="project" value="TreeGrafter"/>
</dbReference>
<dbReference type="EMBL" id="CP016379">
    <property type="protein sequence ID" value="AZR72551.1"/>
    <property type="molecule type" value="Genomic_DNA"/>
</dbReference>
<keyword evidence="12" id="KW-0687">Ribonucleoprotein</keyword>
<evidence type="ECO:0000256" key="5">
    <source>
        <dbReference type="ARBA" id="ARBA00022723"/>
    </source>
</evidence>
<evidence type="ECO:0000259" key="10">
    <source>
        <dbReference type="PROSITE" id="PS51449"/>
    </source>
</evidence>
<dbReference type="InterPro" id="IPR020612">
    <property type="entry name" value="Methylthiotransferase_CS"/>
</dbReference>
<accession>A0A3S9SW89</accession>
<dbReference type="GO" id="GO:0046872">
    <property type="term" value="F:metal ion binding"/>
    <property type="evidence" value="ECO:0007669"/>
    <property type="project" value="UniProtKB-KW"/>
</dbReference>
<keyword evidence="4 8" id="KW-0949">S-adenosyl-L-methionine</keyword>
<dbReference type="SUPFAM" id="SSF102114">
    <property type="entry name" value="Radical SAM enzymes"/>
    <property type="match status" value="1"/>
</dbReference>
<evidence type="ECO:0000256" key="2">
    <source>
        <dbReference type="ARBA" id="ARBA00022490"/>
    </source>
</evidence>
<dbReference type="InterPro" id="IPR012340">
    <property type="entry name" value="NA-bd_OB-fold"/>
</dbReference>
<dbReference type="OrthoDB" id="9805215at2"/>
<keyword evidence="3 8" id="KW-0808">Transferase</keyword>
<dbReference type="GO" id="GO:0035600">
    <property type="term" value="P:tRNA methylthiolation"/>
    <property type="evidence" value="ECO:0007669"/>
    <property type="project" value="UniProtKB-ARBA"/>
</dbReference>
<dbReference type="Proteomes" id="UP000267250">
    <property type="component" value="Chromosome"/>
</dbReference>
<evidence type="ECO:0000256" key="8">
    <source>
        <dbReference type="HAMAP-Rule" id="MF_01865"/>
    </source>
</evidence>
<name>A0A3S9SW89_9FIRM</name>
<dbReference type="PROSITE" id="PS51918">
    <property type="entry name" value="RADICAL_SAM"/>
    <property type="match status" value="1"/>
</dbReference>
<comment type="function">
    <text evidence="8">Catalyzes the methylthiolation of an aspartic acid residue of ribosomal protein uS12.</text>
</comment>
<comment type="similarity">
    <text evidence="8">Belongs to the methylthiotransferase family. RimO subfamily.</text>
</comment>
<evidence type="ECO:0000313" key="13">
    <source>
        <dbReference type="Proteomes" id="UP000267250"/>
    </source>
</evidence>
<dbReference type="GO" id="GO:0005840">
    <property type="term" value="C:ribosome"/>
    <property type="evidence" value="ECO:0007669"/>
    <property type="project" value="UniProtKB-KW"/>
</dbReference>
<dbReference type="Gene3D" id="3.40.50.12160">
    <property type="entry name" value="Methylthiotransferase, N-terminal domain"/>
    <property type="match status" value="1"/>
</dbReference>
<dbReference type="KEGG" id="aft:BBF96_03620"/>
<dbReference type="InterPro" id="IPR038135">
    <property type="entry name" value="Methylthiotransferase_N_sf"/>
</dbReference>
<feature type="binding site" evidence="8">
    <location>
        <position position="155"/>
    </location>
    <ligand>
        <name>[4Fe-4S] cluster</name>
        <dbReference type="ChEBI" id="CHEBI:49883"/>
        <label>2</label>
        <note>4Fe-4S-S-AdoMet</note>
    </ligand>
</feature>
<evidence type="ECO:0000259" key="9">
    <source>
        <dbReference type="PROSITE" id="PS50926"/>
    </source>
</evidence>
<evidence type="ECO:0000256" key="4">
    <source>
        <dbReference type="ARBA" id="ARBA00022691"/>
    </source>
</evidence>
<dbReference type="EC" id="2.8.4.4" evidence="8"/>
<keyword evidence="12" id="KW-0689">Ribosomal protein</keyword>
<evidence type="ECO:0000256" key="6">
    <source>
        <dbReference type="ARBA" id="ARBA00023004"/>
    </source>
</evidence>
<evidence type="ECO:0000256" key="1">
    <source>
        <dbReference type="ARBA" id="ARBA00022485"/>
    </source>
</evidence>
<feature type="binding site" evidence="8">
    <location>
        <position position="47"/>
    </location>
    <ligand>
        <name>[4Fe-4S] cluster</name>
        <dbReference type="ChEBI" id="CHEBI:49883"/>
        <label>1</label>
    </ligand>
</feature>
<dbReference type="PANTHER" id="PTHR43837">
    <property type="entry name" value="RIBOSOMAL PROTEIN S12 METHYLTHIOTRANSFERASE RIMO"/>
    <property type="match status" value="1"/>
</dbReference>
<dbReference type="InterPro" id="IPR058240">
    <property type="entry name" value="rSAM_sf"/>
</dbReference>
<organism evidence="12 13">
    <name type="scientific">Anoxybacter fermentans</name>
    <dbReference type="NCBI Taxonomy" id="1323375"/>
    <lineage>
        <taxon>Bacteria</taxon>
        <taxon>Bacillati</taxon>
        <taxon>Bacillota</taxon>
        <taxon>Clostridia</taxon>
        <taxon>Halanaerobiales</taxon>
        <taxon>Anoxybacter</taxon>
    </lineage>
</organism>
<dbReference type="PROSITE" id="PS01278">
    <property type="entry name" value="MTTASE_RADICAL"/>
    <property type="match status" value="1"/>
</dbReference>
<dbReference type="InterPro" id="IPR005840">
    <property type="entry name" value="Ribosomal_uS12_MeSTrfase_RimO"/>
</dbReference>
<dbReference type="Gene3D" id="2.40.50.140">
    <property type="entry name" value="Nucleic acid-binding proteins"/>
    <property type="match status" value="1"/>
</dbReference>
<dbReference type="Pfam" id="PF04055">
    <property type="entry name" value="Radical_SAM"/>
    <property type="match status" value="1"/>
</dbReference>
<dbReference type="FunFam" id="3.80.30.20:FF:000001">
    <property type="entry name" value="tRNA-2-methylthio-N(6)-dimethylallyladenosine synthase 2"/>
    <property type="match status" value="1"/>
</dbReference>
<dbReference type="GO" id="GO:0051539">
    <property type="term" value="F:4 iron, 4 sulfur cluster binding"/>
    <property type="evidence" value="ECO:0007669"/>
    <property type="project" value="UniProtKB-UniRule"/>
</dbReference>
<dbReference type="GO" id="GO:0140101">
    <property type="term" value="F:catalytic activity, acting on a tRNA"/>
    <property type="evidence" value="ECO:0007669"/>
    <property type="project" value="UniProtKB-ARBA"/>
</dbReference>
<comment type="subcellular location">
    <subcellularLocation>
        <location evidence="8">Cytoplasm</location>
    </subcellularLocation>
</comment>
<feature type="domain" description="Radical SAM core" evidence="11">
    <location>
        <begin position="141"/>
        <end position="371"/>
    </location>
</feature>
<evidence type="ECO:0000259" key="11">
    <source>
        <dbReference type="PROSITE" id="PS51918"/>
    </source>
</evidence>
<dbReference type="InterPro" id="IPR013848">
    <property type="entry name" value="Methylthiotransferase_N"/>
</dbReference>
<feature type="binding site" evidence="8">
    <location>
        <position position="11"/>
    </location>
    <ligand>
        <name>[4Fe-4S] cluster</name>
        <dbReference type="ChEBI" id="CHEBI:49883"/>
        <label>1</label>
    </ligand>
</feature>
<dbReference type="NCBIfam" id="TIGR00089">
    <property type="entry name" value="MiaB/RimO family radical SAM methylthiotransferase"/>
    <property type="match status" value="1"/>
</dbReference>
<reference evidence="12 13" key="1">
    <citation type="submission" date="2016-07" db="EMBL/GenBank/DDBJ databases">
        <title>Genome and transcriptome analysis of iron-reducing fermentative bacteria Anoxybacter fermentans.</title>
        <authorList>
            <person name="Zeng X."/>
            <person name="Shao Z."/>
        </authorList>
    </citation>
    <scope>NUCLEOTIDE SEQUENCE [LARGE SCALE GENOMIC DNA]</scope>
    <source>
        <strain evidence="12 13">DY22613</strain>
    </source>
</reference>
<feature type="binding site" evidence="8">
    <location>
        <position position="159"/>
    </location>
    <ligand>
        <name>[4Fe-4S] cluster</name>
        <dbReference type="ChEBI" id="CHEBI:49883"/>
        <label>2</label>
        <note>4Fe-4S-S-AdoMet</note>
    </ligand>
</feature>
<dbReference type="InterPro" id="IPR006638">
    <property type="entry name" value="Elp3/MiaA/NifB-like_rSAM"/>
</dbReference>
<dbReference type="InterPro" id="IPR002792">
    <property type="entry name" value="TRAM_dom"/>
</dbReference>
<gene>
    <name evidence="8" type="primary">rimO</name>
    <name evidence="12" type="ORF">BBF96_03620</name>
</gene>
<keyword evidence="2 8" id="KW-0963">Cytoplasm</keyword>
<dbReference type="Pfam" id="PF18693">
    <property type="entry name" value="TRAM_2"/>
    <property type="match status" value="1"/>
</dbReference>
<keyword evidence="7 8" id="KW-0411">Iron-sulfur</keyword>
<dbReference type="Gene3D" id="3.80.30.20">
    <property type="entry name" value="tm_1862 like domain"/>
    <property type="match status" value="1"/>
</dbReference>
<feature type="domain" description="TRAM" evidence="9">
    <location>
        <begin position="374"/>
        <end position="442"/>
    </location>
</feature>
<feature type="binding site" evidence="8">
    <location>
        <position position="162"/>
    </location>
    <ligand>
        <name>[4Fe-4S] cluster</name>
        <dbReference type="ChEBI" id="CHEBI:49883"/>
        <label>2</label>
        <note>4Fe-4S-S-AdoMet</note>
    </ligand>
</feature>
<dbReference type="InterPro" id="IPR023404">
    <property type="entry name" value="rSAM_horseshoe"/>
</dbReference>
<dbReference type="InterPro" id="IPR007197">
    <property type="entry name" value="rSAM"/>
</dbReference>
<evidence type="ECO:0000313" key="12">
    <source>
        <dbReference type="EMBL" id="AZR72551.1"/>
    </source>
</evidence>